<dbReference type="STRING" id="155865.SAMN05216515_11237"/>
<dbReference type="Gene3D" id="3.40.50.2000">
    <property type="entry name" value="Glycogen Phosphorylase B"/>
    <property type="match status" value="1"/>
</dbReference>
<dbReference type="SUPFAM" id="SSF53756">
    <property type="entry name" value="UDP-Glycosyltransferase/glycogen phosphorylase"/>
    <property type="match status" value="1"/>
</dbReference>
<dbReference type="OrthoDB" id="7019976at2"/>
<dbReference type="RefSeq" id="WP_090471177.1">
    <property type="nucleotide sequence ID" value="NZ_FOWF01000012.1"/>
</dbReference>
<protein>
    <submittedName>
        <fullName evidence="2">Glycosyl transferases group 1</fullName>
    </submittedName>
</protein>
<feature type="domain" description="Spore protein YkvP/CgeB glycosyl transferase-like" evidence="1">
    <location>
        <begin position="268"/>
        <end position="413"/>
    </location>
</feature>
<name>A0A1I7H2I4_9FIRM</name>
<dbReference type="GO" id="GO:0016740">
    <property type="term" value="F:transferase activity"/>
    <property type="evidence" value="ECO:0007669"/>
    <property type="project" value="UniProtKB-KW"/>
</dbReference>
<gene>
    <name evidence="2" type="ORF">SAMN05216508_11137</name>
</gene>
<dbReference type="AlphaFoldDB" id="A0A1I7H2I4"/>
<proteinExistence type="predicted"/>
<dbReference type="Pfam" id="PF13524">
    <property type="entry name" value="Glyco_trans_1_2"/>
    <property type="match status" value="1"/>
</dbReference>
<keyword evidence="3" id="KW-1185">Reference proteome</keyword>
<sequence length="414" mass="48348">MDKAERRIRDAKRAAKAILGEKNTKRVKQVLRVEGSRAEQKILRQEKQLADRTGKLESRITVLESQMKKNGAEMKKIREEVQREFRRRDLWAQRKAEVRHLARGRRVCVIKCPAPDSPARERWGDWNYCMMLKRNLEREGLYVIVDCYEDWYCDSGAELVIVMRGLYGYRPDRRNENCRYILWIVSHPDQVTDEECALYDQVWVDSVSARDVLAERLPVPVRTEIVPVDTELFCPASPARGEKDKDKPDEPFYPRVFVGNARGIRRNVTEWCERNDITLHVWGTGWDRLYPDSRNLIFHDPAPYDQVPEIYRHAKVILNDHYEDMLAMGYVNNRLPEVLACGQPIVSDGGRQFGALFSAGVLYYEDEKSFLECIRRAETEYDALRQDALAALPALREKLAASVWARRVREMLEK</sequence>
<evidence type="ECO:0000259" key="1">
    <source>
        <dbReference type="Pfam" id="PF13524"/>
    </source>
</evidence>
<evidence type="ECO:0000313" key="2">
    <source>
        <dbReference type="EMBL" id="SFU54917.1"/>
    </source>
</evidence>
<keyword evidence="2" id="KW-0808">Transferase</keyword>
<accession>A0A1I7H2I4</accession>
<dbReference type="Proteomes" id="UP000198817">
    <property type="component" value="Unassembled WGS sequence"/>
</dbReference>
<organism evidence="2 3">
    <name type="scientific">Eubacterium pyruvativorans</name>
    <dbReference type="NCBI Taxonomy" id="155865"/>
    <lineage>
        <taxon>Bacteria</taxon>
        <taxon>Bacillati</taxon>
        <taxon>Bacillota</taxon>
        <taxon>Clostridia</taxon>
        <taxon>Eubacteriales</taxon>
        <taxon>Eubacteriaceae</taxon>
        <taxon>Eubacterium</taxon>
    </lineage>
</organism>
<reference evidence="2 3" key="1">
    <citation type="submission" date="2016-10" db="EMBL/GenBank/DDBJ databases">
        <authorList>
            <person name="de Groot N.N."/>
        </authorList>
    </citation>
    <scope>NUCLEOTIDE SEQUENCE [LARGE SCALE GENOMIC DNA]</scope>
    <source>
        <strain evidence="2 3">KHGC13</strain>
    </source>
</reference>
<dbReference type="InterPro" id="IPR055259">
    <property type="entry name" value="YkvP/CgeB_Glyco_trans-like"/>
</dbReference>
<dbReference type="EMBL" id="FPBT01000011">
    <property type="protein sequence ID" value="SFU54917.1"/>
    <property type="molecule type" value="Genomic_DNA"/>
</dbReference>
<evidence type="ECO:0000313" key="3">
    <source>
        <dbReference type="Proteomes" id="UP000198817"/>
    </source>
</evidence>